<dbReference type="Proteomes" id="UP000054771">
    <property type="component" value="Unassembled WGS sequence"/>
</dbReference>
<proteinExistence type="predicted"/>
<name>A0A0U5GHT5_ASPCI</name>
<dbReference type="EMBL" id="CDMC01000022">
    <property type="protein sequence ID" value="CEL10999.1"/>
    <property type="molecule type" value="Genomic_DNA"/>
</dbReference>
<dbReference type="OMA" id="WGAGWKS"/>
<reference evidence="3" key="1">
    <citation type="journal article" date="2016" name="Genome Announc.">
        <title>Draft genome sequences of fungus Aspergillus calidoustus.</title>
        <authorList>
            <person name="Horn F."/>
            <person name="Linde J."/>
            <person name="Mattern D.J."/>
            <person name="Walther G."/>
            <person name="Guthke R."/>
            <person name="Scherlach K."/>
            <person name="Martin K."/>
            <person name="Brakhage A.A."/>
            <person name="Petzke L."/>
            <person name="Valiante V."/>
        </authorList>
    </citation>
    <scope>NUCLEOTIDE SEQUENCE [LARGE SCALE GENOMIC DNA]</scope>
    <source>
        <strain evidence="3">SF006504</strain>
    </source>
</reference>
<gene>
    <name evidence="2" type="ORF">ASPCAL14106</name>
</gene>
<accession>A0A0U5GHT5</accession>
<keyword evidence="3" id="KW-1185">Reference proteome</keyword>
<dbReference type="OrthoDB" id="5133123at2759"/>
<sequence>MKLLPALLAATATLASTASAVNFQLKVNYYSDGGCSNYLTSIYPHSNGDCYDYDYGGTNSANIANCDGFQLCDCTYYAEKGCTGRELRKFGGDCASNWGAGWKSMSCRGVW</sequence>
<keyword evidence="1" id="KW-0732">Signal</keyword>
<evidence type="ECO:0000313" key="3">
    <source>
        <dbReference type="Proteomes" id="UP000054771"/>
    </source>
</evidence>
<feature type="signal peptide" evidence="1">
    <location>
        <begin position="1"/>
        <end position="20"/>
    </location>
</feature>
<dbReference type="AlphaFoldDB" id="A0A0U5GHT5"/>
<organism evidence="2 3">
    <name type="scientific">Aspergillus calidoustus</name>
    <dbReference type="NCBI Taxonomy" id="454130"/>
    <lineage>
        <taxon>Eukaryota</taxon>
        <taxon>Fungi</taxon>
        <taxon>Dikarya</taxon>
        <taxon>Ascomycota</taxon>
        <taxon>Pezizomycotina</taxon>
        <taxon>Eurotiomycetes</taxon>
        <taxon>Eurotiomycetidae</taxon>
        <taxon>Eurotiales</taxon>
        <taxon>Aspergillaceae</taxon>
        <taxon>Aspergillus</taxon>
        <taxon>Aspergillus subgen. Nidulantes</taxon>
    </lineage>
</organism>
<feature type="chain" id="PRO_5006857889" evidence="1">
    <location>
        <begin position="21"/>
        <end position="111"/>
    </location>
</feature>
<evidence type="ECO:0000256" key="1">
    <source>
        <dbReference type="SAM" id="SignalP"/>
    </source>
</evidence>
<protein>
    <submittedName>
        <fullName evidence="2">Uncharacterized protein</fullName>
    </submittedName>
</protein>
<evidence type="ECO:0000313" key="2">
    <source>
        <dbReference type="EMBL" id="CEL10999.1"/>
    </source>
</evidence>